<sequence>MSMMTVYTEFVRLTCRLTALVKENLGIDYQDAAVELDDYIEQIVRLHVLRKKYGVIDSMIRQFFMEYVHDNPIITPTTSAKYWALCRFELLIRDTDCIWQAIDEDMTFLPQSDFLLWHVGDGVWKMLTTGVTYND</sequence>
<dbReference type="EMBL" id="MN445185">
    <property type="protein sequence ID" value="QKN85850.1"/>
    <property type="molecule type" value="Genomic_DNA"/>
</dbReference>
<reference evidence="1 2" key="1">
    <citation type="submission" date="2019-09" db="EMBL/GenBank/DDBJ databases">
        <authorList>
            <person name="Lin J."/>
            <person name="Cucic S."/>
            <person name="Klem A."/>
            <person name="Kropinski A."/>
            <person name="Anany H."/>
        </authorList>
    </citation>
    <scope>NUCLEOTIDE SEQUENCE [LARGE SCALE GENOMIC DNA]</scope>
</reference>
<accession>A0A7D4YUM5</accession>
<dbReference type="Proteomes" id="UP000515779">
    <property type="component" value="Segment"/>
</dbReference>
<proteinExistence type="predicted"/>
<name>A0A7D4YUM5_9CAUD</name>
<evidence type="ECO:0000313" key="1">
    <source>
        <dbReference type="EMBL" id="QKN85850.1"/>
    </source>
</evidence>
<evidence type="ECO:0000313" key="2">
    <source>
        <dbReference type="Proteomes" id="UP000515779"/>
    </source>
</evidence>
<protein>
    <submittedName>
        <fullName evidence="1">Uncharacterized protein</fullName>
    </submittedName>
</protein>
<organism evidence="1 2">
    <name type="scientific">Escherichia phage vB_EcoM_EC001</name>
    <dbReference type="NCBI Taxonomy" id="2739754"/>
    <lineage>
        <taxon>Viruses</taxon>
        <taxon>Duplodnaviria</taxon>
        <taxon>Heunggongvirae</taxon>
        <taxon>Uroviricota</taxon>
        <taxon>Caudoviricetes</taxon>
        <taxon>Chimalliviridae</taxon>
        <taxon>Seoulvirus</taxon>
        <taxon>Seoulvirus SPN3US</taxon>
    </lineage>
</organism>
<gene>
    <name evidence="1" type="ORF">ACEC001_0130</name>
</gene>